<reference evidence="3 4" key="2">
    <citation type="submission" date="2017-06" db="EMBL/GenBank/DDBJ databases">
        <authorList>
            <consortium name="Pathogen Informatics"/>
        </authorList>
    </citation>
    <scope>NUCLEOTIDE SEQUENCE [LARGE SCALE GENOMIC DNA]</scope>
    <source>
        <strain evidence="3 4">NCTC13839</strain>
    </source>
</reference>
<protein>
    <submittedName>
        <fullName evidence="2">Uncharacterized protein</fullName>
    </submittedName>
</protein>
<accession>A0A0K2JN01</accession>
<evidence type="ECO:0000313" key="4">
    <source>
        <dbReference type="Proteomes" id="UP000242084"/>
    </source>
</evidence>
<feature type="transmembrane region" description="Helical" evidence="1">
    <location>
        <begin position="206"/>
        <end position="227"/>
    </location>
</feature>
<keyword evidence="4" id="KW-1185">Reference proteome</keyword>
<feature type="transmembrane region" description="Helical" evidence="1">
    <location>
        <begin position="72"/>
        <end position="93"/>
    </location>
</feature>
<keyword evidence="1" id="KW-0812">Transmembrane</keyword>
<proteinExistence type="predicted"/>
<dbReference type="AlphaFoldDB" id="A0A0K2JN01"/>
<keyword evidence="1" id="KW-1133">Transmembrane helix</keyword>
<gene>
    <name evidence="3" type="ORF">SAMEA4384403_00040</name>
</gene>
<keyword evidence="1" id="KW-0472">Membrane</keyword>
<evidence type="ECO:0000313" key="2">
    <source>
        <dbReference type="EMBL" id="ALB00596.1"/>
    </source>
</evidence>
<dbReference type="KEGG" id="sste:SAMEA4384403_0040"/>
<sequence>MSIVETIIKKFLLGCLIPFIIIKKLLSFFLFFLLSITIYPFKQFMINIRDTILGKNKFLFKNAHDKYYKVPLITYFSSFTIIGFLVGLITSIHLDYISNTHQIDLFVSIISYLSSSFVYLLSFYFGMYRRFKIDTNNIESKGIFLENLSIHRQFLNLSFIPITFVITLIGIISSLKIPIKISIYDINNSLNYISDIMINYVDSNNFLIILLGFILNLTILVILLYIFTIPLQLIALFINYVFKYFYEHGSYYKDIFQDFNIDK</sequence>
<organism evidence="2">
    <name type="scientific">Mammaliicoccus stepanovicii</name>
    <dbReference type="NCBI Taxonomy" id="643214"/>
    <lineage>
        <taxon>Bacteria</taxon>
        <taxon>Bacillati</taxon>
        <taxon>Bacillota</taxon>
        <taxon>Bacilli</taxon>
        <taxon>Bacillales</taxon>
        <taxon>Staphylococcaceae</taxon>
        <taxon>Mammaliicoccus</taxon>
    </lineage>
</organism>
<feature type="transmembrane region" description="Helical" evidence="1">
    <location>
        <begin position="154"/>
        <end position="175"/>
    </location>
</feature>
<evidence type="ECO:0000313" key="3">
    <source>
        <dbReference type="EMBL" id="SNV51633.1"/>
    </source>
</evidence>
<dbReference type="Proteomes" id="UP000242084">
    <property type="component" value="Chromosome 1"/>
</dbReference>
<feature type="transmembrane region" description="Helical" evidence="1">
    <location>
        <begin position="16"/>
        <end position="39"/>
    </location>
</feature>
<dbReference type="EMBL" id="KR732653">
    <property type="protein sequence ID" value="ALB00596.1"/>
    <property type="molecule type" value="Genomic_DNA"/>
</dbReference>
<name>A0A0K2JN01_9STAP</name>
<evidence type="ECO:0000256" key="1">
    <source>
        <dbReference type="SAM" id="Phobius"/>
    </source>
</evidence>
<dbReference type="EMBL" id="LT906462">
    <property type="protein sequence ID" value="SNV51633.1"/>
    <property type="molecule type" value="Genomic_DNA"/>
</dbReference>
<reference evidence="2" key="1">
    <citation type="journal article" date="2016" name="PLoS ONE">
        <title>A Look into the Melting Pot: The mecC-Harboring Region Is a Recombination Hot Spot in Staphylococcus stepanovicii.</title>
        <authorList>
            <person name="Semmler T."/>
            <person name="Harrison E.M."/>
            <person name="Lubke-Becker A."/>
            <person name="Ulrich R.G."/>
            <person name="Wieler L.H."/>
            <person name="Guenther S."/>
            <person name="Stamm I."/>
            <person name="Hanssen A.M."/>
            <person name="Holmes M.A."/>
            <person name="Vincze S."/>
            <person name="Walther B."/>
        </authorList>
    </citation>
    <scope>NUCLEOTIDE SEQUENCE</scope>
    <source>
        <strain evidence="2">CCM 7717</strain>
    </source>
</reference>
<feature type="transmembrane region" description="Helical" evidence="1">
    <location>
        <begin position="105"/>
        <end position="125"/>
    </location>
</feature>